<dbReference type="GO" id="GO:0055085">
    <property type="term" value="P:transmembrane transport"/>
    <property type="evidence" value="ECO:0007669"/>
    <property type="project" value="InterPro"/>
</dbReference>
<evidence type="ECO:0000313" key="10">
    <source>
        <dbReference type="EMBL" id="QXM25898.1"/>
    </source>
</evidence>
<reference evidence="10" key="1">
    <citation type="submission" date="2021-06" db="EMBL/GenBank/DDBJ databases">
        <title>Elioraea tepida, sp. nov., a moderately thermophilic aerobic anoxygenic phototrophic bacterium isolated from an alkaline siliceous hot spring mat community in Yellowstone National Park, WY, USA.</title>
        <authorList>
            <person name="Saini M.K."/>
            <person name="Yoshida S."/>
            <person name="Sebastian A."/>
            <person name="Hirose S."/>
            <person name="Hara E."/>
            <person name="Tamaki H."/>
            <person name="Soulier N.T."/>
            <person name="Albert I."/>
            <person name="Hanada S."/>
            <person name="Bryant D.A."/>
            <person name="Tank M."/>
        </authorList>
    </citation>
    <scope>NUCLEOTIDE SEQUENCE</scope>
    <source>
        <strain evidence="10">MS-P2</strain>
    </source>
</reference>
<name>A0A975YKW0_9PROT</name>
<dbReference type="PANTHER" id="PTHR43357:SF4">
    <property type="entry name" value="INNER MEMBRANE ABC TRANSPORTER PERMEASE PROTEIN YDCV"/>
    <property type="match status" value="1"/>
</dbReference>
<keyword evidence="11" id="KW-1185">Reference proteome</keyword>
<accession>A0A975YKW0</accession>
<evidence type="ECO:0000259" key="9">
    <source>
        <dbReference type="PROSITE" id="PS50928"/>
    </source>
</evidence>
<keyword evidence="6 8" id="KW-1133">Transmembrane helix</keyword>
<feature type="transmembrane region" description="Helical" evidence="8">
    <location>
        <begin position="62"/>
        <end position="87"/>
    </location>
</feature>
<keyword evidence="4" id="KW-0997">Cell inner membrane</keyword>
<dbReference type="RefSeq" id="WP_218286949.1">
    <property type="nucleotide sequence ID" value="NZ_CP076448.1"/>
</dbReference>
<keyword evidence="2 8" id="KW-0813">Transport</keyword>
<feature type="transmembrane region" description="Helical" evidence="8">
    <location>
        <begin position="107"/>
        <end position="127"/>
    </location>
</feature>
<gene>
    <name evidence="10" type="ORF">KO353_06805</name>
</gene>
<feature type="transmembrane region" description="Helical" evidence="8">
    <location>
        <begin position="234"/>
        <end position="256"/>
    </location>
</feature>
<dbReference type="KEGG" id="elio:KO353_06805"/>
<evidence type="ECO:0000256" key="6">
    <source>
        <dbReference type="ARBA" id="ARBA00022989"/>
    </source>
</evidence>
<organism evidence="10 11">
    <name type="scientific">Elioraea tepida</name>
    <dbReference type="NCBI Taxonomy" id="2843330"/>
    <lineage>
        <taxon>Bacteria</taxon>
        <taxon>Pseudomonadati</taxon>
        <taxon>Pseudomonadota</taxon>
        <taxon>Alphaproteobacteria</taxon>
        <taxon>Acetobacterales</taxon>
        <taxon>Elioraeaceae</taxon>
        <taxon>Elioraea</taxon>
    </lineage>
</organism>
<dbReference type="Pfam" id="PF00528">
    <property type="entry name" value="BPD_transp_1"/>
    <property type="match status" value="1"/>
</dbReference>
<comment type="similarity">
    <text evidence="8">Belongs to the binding-protein-dependent transport system permease family.</text>
</comment>
<dbReference type="PANTHER" id="PTHR43357">
    <property type="entry name" value="INNER MEMBRANE ABC TRANSPORTER PERMEASE PROTEIN YDCV"/>
    <property type="match status" value="1"/>
</dbReference>
<keyword evidence="7 8" id="KW-0472">Membrane</keyword>
<dbReference type="EMBL" id="CP076448">
    <property type="protein sequence ID" value="QXM25898.1"/>
    <property type="molecule type" value="Genomic_DNA"/>
</dbReference>
<evidence type="ECO:0000313" key="11">
    <source>
        <dbReference type="Proteomes" id="UP000694001"/>
    </source>
</evidence>
<evidence type="ECO:0000256" key="5">
    <source>
        <dbReference type="ARBA" id="ARBA00022692"/>
    </source>
</evidence>
<dbReference type="InterPro" id="IPR000515">
    <property type="entry name" value="MetI-like"/>
</dbReference>
<feature type="transmembrane region" description="Helical" evidence="8">
    <location>
        <begin position="194"/>
        <end position="214"/>
    </location>
</feature>
<keyword evidence="5 8" id="KW-0812">Transmembrane</keyword>
<evidence type="ECO:0000256" key="4">
    <source>
        <dbReference type="ARBA" id="ARBA00022519"/>
    </source>
</evidence>
<dbReference type="CDD" id="cd06261">
    <property type="entry name" value="TM_PBP2"/>
    <property type="match status" value="1"/>
</dbReference>
<dbReference type="Proteomes" id="UP000694001">
    <property type="component" value="Chromosome"/>
</dbReference>
<feature type="transmembrane region" description="Helical" evidence="8">
    <location>
        <begin position="7"/>
        <end position="31"/>
    </location>
</feature>
<dbReference type="PROSITE" id="PS50928">
    <property type="entry name" value="ABC_TM1"/>
    <property type="match status" value="1"/>
</dbReference>
<dbReference type="GO" id="GO:0005886">
    <property type="term" value="C:plasma membrane"/>
    <property type="evidence" value="ECO:0007669"/>
    <property type="project" value="UniProtKB-SubCell"/>
</dbReference>
<comment type="subcellular location">
    <subcellularLocation>
        <location evidence="1">Cell inner membrane</location>
        <topology evidence="1">Multi-pass membrane protein</topology>
    </subcellularLocation>
    <subcellularLocation>
        <location evidence="8">Cell membrane</location>
        <topology evidence="8">Multi-pass membrane protein</topology>
    </subcellularLocation>
</comment>
<evidence type="ECO:0000256" key="1">
    <source>
        <dbReference type="ARBA" id="ARBA00004429"/>
    </source>
</evidence>
<sequence length="265" mass="27958">MRRDAGFWAGLVFAALVAAFLIVPVILSILAGVTANYQRGILASGVTLAWVARVLDLYAHTILLSVKIALATLVATLVLGIPVAYALARHQGRFARLVEEALVMPVAIPGIATGLALILAWGAVGAFRSHWTFILAGHVLFTLPFMVRAVLAVLLGVGLPVLEEGARSLGAGLPYRFVTVLLPNARPGIVSGSLMVVTLSLGEFNMTLLLHTPFTMTLPVGLADSYASMRLEIGSAYTLVFLMLIVPLLVALQAAADRAAGIGRR</sequence>
<proteinExistence type="inferred from homology"/>
<evidence type="ECO:0000256" key="8">
    <source>
        <dbReference type="RuleBase" id="RU363032"/>
    </source>
</evidence>
<feature type="transmembrane region" description="Helical" evidence="8">
    <location>
        <begin position="139"/>
        <end position="159"/>
    </location>
</feature>
<protein>
    <submittedName>
        <fullName evidence="10">ABC transporter permease subunit</fullName>
    </submittedName>
</protein>
<feature type="domain" description="ABC transmembrane type-1" evidence="9">
    <location>
        <begin position="62"/>
        <end position="254"/>
    </location>
</feature>
<dbReference type="AlphaFoldDB" id="A0A975YKW0"/>
<evidence type="ECO:0000256" key="2">
    <source>
        <dbReference type="ARBA" id="ARBA00022448"/>
    </source>
</evidence>
<evidence type="ECO:0000256" key="7">
    <source>
        <dbReference type="ARBA" id="ARBA00023136"/>
    </source>
</evidence>
<evidence type="ECO:0000256" key="3">
    <source>
        <dbReference type="ARBA" id="ARBA00022475"/>
    </source>
</evidence>
<keyword evidence="3" id="KW-1003">Cell membrane</keyword>